<evidence type="ECO:0000256" key="4">
    <source>
        <dbReference type="ARBA" id="ARBA00023284"/>
    </source>
</evidence>
<organism evidence="6 7">
    <name type="scientific">Flavobacterium nitrogenifigens</name>
    <dbReference type="NCBI Taxonomy" id="1617283"/>
    <lineage>
        <taxon>Bacteria</taxon>
        <taxon>Pseudomonadati</taxon>
        <taxon>Bacteroidota</taxon>
        <taxon>Flavobacteriia</taxon>
        <taxon>Flavobacteriales</taxon>
        <taxon>Flavobacteriaceae</taxon>
        <taxon>Flavobacterium</taxon>
    </lineage>
</organism>
<dbReference type="GO" id="GO:0017004">
    <property type="term" value="P:cytochrome complex assembly"/>
    <property type="evidence" value="ECO:0007669"/>
    <property type="project" value="UniProtKB-KW"/>
</dbReference>
<sequence>MNQISEKDYKIPLEDSDLLMQNNIKGKHAILLKGAIKNFKGKSWSLLNEGFLGNESIKITVDNDGSFHQLVPVEGITNLYLILNDDAVNINVEPNKIVTLTWDETSFINSVKIDSPDALTSKKLNFSLQLHKKFRNAELSLWKIISEKSSDNKSSFYNQINNLFNEELRELDTAEIAQNVFFFKIYYKFQTLLLDIGLLDTFRLSLDGTNSKSKSFQNYYSMIASNKLLSNEIFYQCPEYRDFLYKYISREELFDDTMVLNSMEMRNSKGEIMEVPYTLTRFFDIQNDKSQLDILWSQYYKALSQISISSIRDWYISNHIINSFKSQPFNEVEPIYADFLKKCQTSVYKDTLISTFKYYRSIGDGFKAPEFTLKNEKGEMVSLSQFAGKVVYLDFWGISCAPCLHDIKNYIPDLHNRYKGEDVVFINICIDSKEEKWKEALNDLKLDGVNVIAEDLTSSQICKDYRIDAVPHYLLIDRKGNLKEINAPRPKDLLSRKSNSIDGLLAE</sequence>
<dbReference type="Proteomes" id="UP000319267">
    <property type="component" value="Unassembled WGS sequence"/>
</dbReference>
<comment type="subcellular location">
    <subcellularLocation>
        <location evidence="1">Cell envelope</location>
    </subcellularLocation>
</comment>
<dbReference type="PANTHER" id="PTHR42852:SF6">
    <property type="entry name" value="THIOL:DISULFIDE INTERCHANGE PROTEIN DSBE"/>
    <property type="match status" value="1"/>
</dbReference>
<dbReference type="InterPro" id="IPR013740">
    <property type="entry name" value="Redoxin"/>
</dbReference>
<keyword evidence="4" id="KW-0676">Redox-active center</keyword>
<dbReference type="CDD" id="cd02966">
    <property type="entry name" value="TlpA_like_family"/>
    <property type="match status" value="1"/>
</dbReference>
<dbReference type="PROSITE" id="PS51352">
    <property type="entry name" value="THIOREDOXIN_2"/>
    <property type="match status" value="1"/>
</dbReference>
<evidence type="ECO:0000256" key="1">
    <source>
        <dbReference type="ARBA" id="ARBA00004196"/>
    </source>
</evidence>
<evidence type="ECO:0000256" key="3">
    <source>
        <dbReference type="ARBA" id="ARBA00023157"/>
    </source>
</evidence>
<reference evidence="6 7" key="1">
    <citation type="submission" date="2017-05" db="EMBL/GenBank/DDBJ databases">
        <authorList>
            <person name="Varghese N."/>
            <person name="Submissions S."/>
        </authorList>
    </citation>
    <scope>NUCLEOTIDE SEQUENCE [LARGE SCALE GENOMIC DNA]</scope>
    <source>
        <strain evidence="6 7">DSM 29982</strain>
    </source>
</reference>
<dbReference type="GO" id="GO:0030313">
    <property type="term" value="C:cell envelope"/>
    <property type="evidence" value="ECO:0007669"/>
    <property type="project" value="UniProtKB-SubCell"/>
</dbReference>
<evidence type="ECO:0000313" key="7">
    <source>
        <dbReference type="Proteomes" id="UP000319267"/>
    </source>
</evidence>
<gene>
    <name evidence="6" type="ORF">SAMN06265220_10915</name>
</gene>
<dbReference type="GO" id="GO:0016491">
    <property type="term" value="F:oxidoreductase activity"/>
    <property type="evidence" value="ECO:0007669"/>
    <property type="project" value="InterPro"/>
</dbReference>
<evidence type="ECO:0000259" key="5">
    <source>
        <dbReference type="PROSITE" id="PS51352"/>
    </source>
</evidence>
<protein>
    <submittedName>
        <fullName evidence="6">Redoxin</fullName>
    </submittedName>
</protein>
<keyword evidence="7" id="KW-1185">Reference proteome</keyword>
<dbReference type="InterPro" id="IPR050553">
    <property type="entry name" value="Thioredoxin_ResA/DsbE_sf"/>
</dbReference>
<dbReference type="RefSeq" id="WP_162615454.1">
    <property type="nucleotide sequence ID" value="NZ_CP043612.1"/>
</dbReference>
<dbReference type="InterPro" id="IPR036249">
    <property type="entry name" value="Thioredoxin-like_sf"/>
</dbReference>
<accession>A0A521FC51</accession>
<feature type="domain" description="Thioredoxin" evidence="5">
    <location>
        <begin position="362"/>
        <end position="506"/>
    </location>
</feature>
<dbReference type="Pfam" id="PF08534">
    <property type="entry name" value="Redoxin"/>
    <property type="match status" value="1"/>
</dbReference>
<evidence type="ECO:0000256" key="2">
    <source>
        <dbReference type="ARBA" id="ARBA00022748"/>
    </source>
</evidence>
<dbReference type="AlphaFoldDB" id="A0A521FC51"/>
<dbReference type="SUPFAM" id="SSF52833">
    <property type="entry name" value="Thioredoxin-like"/>
    <property type="match status" value="1"/>
</dbReference>
<dbReference type="PANTHER" id="PTHR42852">
    <property type="entry name" value="THIOL:DISULFIDE INTERCHANGE PROTEIN DSBE"/>
    <property type="match status" value="1"/>
</dbReference>
<proteinExistence type="predicted"/>
<keyword evidence="3" id="KW-1015">Disulfide bond</keyword>
<evidence type="ECO:0000313" key="6">
    <source>
        <dbReference type="EMBL" id="SMO93768.1"/>
    </source>
</evidence>
<dbReference type="InterPro" id="IPR013766">
    <property type="entry name" value="Thioredoxin_domain"/>
</dbReference>
<dbReference type="EMBL" id="FXTQ01000009">
    <property type="protein sequence ID" value="SMO93768.1"/>
    <property type="molecule type" value="Genomic_DNA"/>
</dbReference>
<keyword evidence="2" id="KW-0201">Cytochrome c-type biogenesis</keyword>
<name>A0A521FC51_9FLAO</name>
<dbReference type="Gene3D" id="3.40.30.10">
    <property type="entry name" value="Glutaredoxin"/>
    <property type="match status" value="1"/>
</dbReference>